<organism evidence="2 3">
    <name type="scientific">Candidatus Methanodesulfokora washburnensis</name>
    <dbReference type="NCBI Taxonomy" id="2478471"/>
    <lineage>
        <taxon>Archaea</taxon>
        <taxon>Thermoproteota</taxon>
        <taxon>Candidatus Korarchaeia</taxon>
        <taxon>Candidatus Korarchaeia incertae sedis</taxon>
        <taxon>Candidatus Methanodesulfokora</taxon>
    </lineage>
</organism>
<dbReference type="SMART" id="SM00531">
    <property type="entry name" value="TFIIE"/>
    <property type="match status" value="1"/>
</dbReference>
<sequence length="230" mass="26733">MTMILLIHRKILSIGHSEAYYSIKNINSLLYNLGYKSKLYILPNTKNLRWTMDYSKIALTMAIGDRRIAKKILEAMDGREMEEGDIISATGMSPQDLRKVLYILQGENLALQLRTEVNREEGIRRVYWKLNRGIFKEYVERRIKEAMNLLSRHVMDQDSTEHYVCASDPSHMRLPLDEVLRRISSGEEVVCEICGAMLVPENKEDEKYAIEDMIKMMKEALSLIKNSEQL</sequence>
<proteinExistence type="predicted"/>
<dbReference type="InterPro" id="IPR036390">
    <property type="entry name" value="WH_DNA-bd_sf"/>
</dbReference>
<dbReference type="InterPro" id="IPR002853">
    <property type="entry name" value="TFIIE_asu"/>
</dbReference>
<keyword evidence="3" id="KW-1185">Reference proteome</keyword>
<dbReference type="GO" id="GO:0006367">
    <property type="term" value="P:transcription initiation at RNA polymerase II promoter"/>
    <property type="evidence" value="ECO:0007669"/>
    <property type="project" value="InterPro"/>
</dbReference>
<feature type="domain" description="Transcription initiation factor IIE subunit alpha N-terminal" evidence="1">
    <location>
        <begin position="67"/>
        <end position="215"/>
    </location>
</feature>
<dbReference type="AlphaFoldDB" id="A0A3R9RNS5"/>
<dbReference type="Proteomes" id="UP000277582">
    <property type="component" value="Unassembled WGS sequence"/>
</dbReference>
<dbReference type="InterPro" id="IPR036388">
    <property type="entry name" value="WH-like_DNA-bd_sf"/>
</dbReference>
<dbReference type="InterPro" id="IPR024550">
    <property type="entry name" value="TFIIEa/SarR/Rpc3_HTH_dom"/>
</dbReference>
<dbReference type="EMBL" id="RCOS01000087">
    <property type="protein sequence ID" value="RSN74720.1"/>
    <property type="molecule type" value="Genomic_DNA"/>
</dbReference>
<name>A0A3R9RNS5_9CREN</name>
<gene>
    <name evidence="2" type="ORF">D6D85_07680</name>
</gene>
<evidence type="ECO:0000313" key="3">
    <source>
        <dbReference type="Proteomes" id="UP000277582"/>
    </source>
</evidence>
<evidence type="ECO:0000313" key="2">
    <source>
        <dbReference type="EMBL" id="RSN74720.1"/>
    </source>
</evidence>
<comment type="caution">
    <text evidence="2">The sequence shown here is derived from an EMBL/GenBank/DDBJ whole genome shotgun (WGS) entry which is preliminary data.</text>
</comment>
<accession>A0A3R9RNS5</accession>
<reference evidence="2 3" key="1">
    <citation type="submission" date="2018-10" db="EMBL/GenBank/DDBJ databases">
        <title>Co-occurring genomic capacity for anaerobic methane metabolism and dissimilatory sulfite reduction discovered in the Korarchaeota.</title>
        <authorList>
            <person name="Mckay L.J."/>
            <person name="Dlakic M."/>
            <person name="Fields M.W."/>
            <person name="Delmont T.O."/>
            <person name="Eren A.M."/>
            <person name="Jay Z.J."/>
            <person name="Klingelsmith K.B."/>
            <person name="Rusch D.B."/>
            <person name="Inskeep W.P."/>
        </authorList>
    </citation>
    <scope>NUCLEOTIDE SEQUENCE [LARGE SCALE GENOMIC DNA]</scope>
    <source>
        <strain evidence="2 3">MDKW</strain>
    </source>
</reference>
<dbReference type="SUPFAM" id="SSF46785">
    <property type="entry name" value="Winged helix' DNA-binding domain"/>
    <property type="match status" value="1"/>
</dbReference>
<dbReference type="Pfam" id="PF02002">
    <property type="entry name" value="TFIIE_alpha"/>
    <property type="match status" value="1"/>
</dbReference>
<evidence type="ECO:0000259" key="1">
    <source>
        <dbReference type="SMART" id="SM00531"/>
    </source>
</evidence>
<dbReference type="Gene3D" id="1.10.10.10">
    <property type="entry name" value="Winged helix-like DNA-binding domain superfamily/Winged helix DNA-binding domain"/>
    <property type="match status" value="1"/>
</dbReference>
<protein>
    <recommendedName>
        <fullName evidence="1">Transcription initiation factor IIE subunit alpha N-terminal domain-containing protein</fullName>
    </recommendedName>
</protein>